<evidence type="ECO:0000256" key="1">
    <source>
        <dbReference type="SAM" id="SignalP"/>
    </source>
</evidence>
<dbReference type="Proteomes" id="UP000004295">
    <property type="component" value="Unassembled WGS sequence"/>
</dbReference>
<evidence type="ECO:0000313" key="2">
    <source>
        <dbReference type="EMBL" id="EEN82790.1"/>
    </source>
</evidence>
<dbReference type="AlphaFoldDB" id="C3JAT4"/>
<keyword evidence="1" id="KW-0732">Signal</keyword>
<feature type="chain" id="PRO_5002927939" description="Lipoprotein" evidence="1">
    <location>
        <begin position="19"/>
        <end position="210"/>
    </location>
</feature>
<proteinExistence type="predicted"/>
<name>C3JAT4_POREA</name>
<feature type="signal peptide" evidence="1">
    <location>
        <begin position="1"/>
        <end position="18"/>
    </location>
</feature>
<dbReference type="RefSeq" id="WP_004333725.1">
    <property type="nucleotide sequence ID" value="NZ_ACNN01000020.1"/>
</dbReference>
<dbReference type="EMBL" id="ACNN01000020">
    <property type="protein sequence ID" value="EEN82790.1"/>
    <property type="molecule type" value="Genomic_DNA"/>
</dbReference>
<protein>
    <recommendedName>
        <fullName evidence="4">Lipoprotein</fullName>
    </recommendedName>
</protein>
<organism evidence="2 3">
    <name type="scientific">Porphyromonas endodontalis (strain ATCC 35406 / DSM 24491 / JCM 8526 / CCUG 16442 / BCRC 14492 / NCTC 13058 / HG 370)</name>
    <name type="common">Bacteroides endodontalis</name>
    <dbReference type="NCBI Taxonomy" id="553175"/>
    <lineage>
        <taxon>Bacteria</taxon>
        <taxon>Pseudomonadati</taxon>
        <taxon>Bacteroidota</taxon>
        <taxon>Bacteroidia</taxon>
        <taxon>Bacteroidales</taxon>
        <taxon>Porphyromonadaceae</taxon>
        <taxon>Porphyromonas</taxon>
    </lineage>
</organism>
<gene>
    <name evidence="2" type="ORF">POREN0001_0323</name>
</gene>
<dbReference type="GeneID" id="93365313"/>
<sequence>MKKLNTLTLLLSVVLLHACTPKTECDKAKWHKYAIEAYYVPNYVYVVKAERSEDPSKLYWNLWFSRSEESSITEKTNKELFEKIAREHGETGVGFYAFPPMLPCLYGVQKIEVAGYNKENETSLSHIIFLSSYNIEPFIQRGYKTDFHGIWTPIDLSLESITNYDYFPFPMEGRGFLLSCDKSDVEGKFDRVEVRVTLKDGKTLRTDMPL</sequence>
<reference evidence="2 3" key="1">
    <citation type="submission" date="2009-04" db="EMBL/GenBank/DDBJ databases">
        <authorList>
            <person name="Sebastian Y."/>
            <person name="Madupu R."/>
            <person name="Durkin A.S."/>
            <person name="Torralba M."/>
            <person name="Methe B."/>
            <person name="Sutton G.G."/>
            <person name="Strausberg R.L."/>
            <person name="Nelson K.E."/>
        </authorList>
    </citation>
    <scope>NUCLEOTIDE SEQUENCE [LARGE SCALE GENOMIC DNA]</scope>
    <source>
        <strain evidence="3">ATCC 35406 / BCRC 14492 / JCM 8526 / NCTC 13058 / HG 370</strain>
    </source>
</reference>
<keyword evidence="3" id="KW-1185">Reference proteome</keyword>
<comment type="caution">
    <text evidence="2">The sequence shown here is derived from an EMBL/GenBank/DDBJ whole genome shotgun (WGS) entry which is preliminary data.</text>
</comment>
<evidence type="ECO:0008006" key="4">
    <source>
        <dbReference type="Google" id="ProtNLM"/>
    </source>
</evidence>
<accession>C3JAT4</accession>
<evidence type="ECO:0000313" key="3">
    <source>
        <dbReference type="Proteomes" id="UP000004295"/>
    </source>
</evidence>